<evidence type="ECO:0000313" key="1">
    <source>
        <dbReference type="EMBL" id="GLQ17666.1"/>
    </source>
</evidence>
<dbReference type="EMBL" id="BSNI01000002">
    <property type="protein sequence ID" value="GLQ17666.1"/>
    <property type="molecule type" value="Genomic_DNA"/>
</dbReference>
<keyword evidence="2" id="KW-1185">Reference proteome</keyword>
<evidence type="ECO:0008006" key="3">
    <source>
        <dbReference type="Google" id="ProtNLM"/>
    </source>
</evidence>
<dbReference type="InterPro" id="IPR012349">
    <property type="entry name" value="Split_barrel_FMN-bd"/>
</dbReference>
<organism evidence="1 2">
    <name type="scientific">Maritalea porphyrae</name>
    <dbReference type="NCBI Taxonomy" id="880732"/>
    <lineage>
        <taxon>Bacteria</taxon>
        <taxon>Pseudomonadati</taxon>
        <taxon>Pseudomonadota</taxon>
        <taxon>Alphaproteobacteria</taxon>
        <taxon>Hyphomicrobiales</taxon>
        <taxon>Devosiaceae</taxon>
        <taxon>Maritalea</taxon>
    </lineage>
</organism>
<gene>
    <name evidence="1" type="ORF">GCM10007879_19150</name>
</gene>
<dbReference type="InterPro" id="IPR007396">
    <property type="entry name" value="TR_PAI2-type"/>
</dbReference>
<dbReference type="Pfam" id="PF04299">
    <property type="entry name" value="FMN_bind_2"/>
    <property type="match status" value="1"/>
</dbReference>
<dbReference type="PANTHER" id="PTHR35802:SF1">
    <property type="entry name" value="PROTEASE SYNTHASE AND SPORULATION PROTEIN PAI 2"/>
    <property type="match status" value="1"/>
</dbReference>
<protein>
    <recommendedName>
        <fullName evidence="3">Transcriptional regulator</fullName>
    </recommendedName>
</protein>
<reference evidence="1" key="2">
    <citation type="submission" date="2023-01" db="EMBL/GenBank/DDBJ databases">
        <title>Draft genome sequence of Maritalea porphyrae strain NBRC 107169.</title>
        <authorList>
            <person name="Sun Q."/>
            <person name="Mori K."/>
        </authorList>
    </citation>
    <scope>NUCLEOTIDE SEQUENCE</scope>
    <source>
        <strain evidence="1">NBRC 107169</strain>
    </source>
</reference>
<dbReference type="Gene3D" id="2.30.110.10">
    <property type="entry name" value="Electron Transport, Fmn-binding Protein, Chain A"/>
    <property type="match status" value="1"/>
</dbReference>
<comment type="caution">
    <text evidence="1">The sequence shown here is derived from an EMBL/GenBank/DDBJ whole genome shotgun (WGS) entry which is preliminary data.</text>
</comment>
<proteinExistence type="predicted"/>
<name>A0ABQ5UQX4_9HYPH</name>
<dbReference type="PANTHER" id="PTHR35802">
    <property type="entry name" value="PROTEASE SYNTHASE AND SPORULATION PROTEIN PAI 2"/>
    <property type="match status" value="1"/>
</dbReference>
<dbReference type="SUPFAM" id="SSF50475">
    <property type="entry name" value="FMN-binding split barrel"/>
    <property type="match status" value="1"/>
</dbReference>
<evidence type="ECO:0000313" key="2">
    <source>
        <dbReference type="Proteomes" id="UP001161405"/>
    </source>
</evidence>
<dbReference type="Proteomes" id="UP001161405">
    <property type="component" value="Unassembled WGS sequence"/>
</dbReference>
<sequence>MMIHEDLSEKGVLRGHIARGNPICRLEENSHQALVVFQGPQTYISPGWYPSKEEHGKAVPTWNYVVAHARGQLKLVKDNDWLLEHLASLSHQHEAQREKPWTLSDAPDDFITRQLKGIVGLEIEIEELDAVWKASQNKDARDKAGIVTGLRGEGTANAEAFAQSIQANMSD</sequence>
<reference evidence="1" key="1">
    <citation type="journal article" date="2014" name="Int. J. Syst. Evol. Microbiol.">
        <title>Complete genome of a new Firmicutes species belonging to the dominant human colonic microbiota ('Ruminococcus bicirculans') reveals two chromosomes and a selective capacity to utilize plant glucans.</title>
        <authorList>
            <consortium name="NISC Comparative Sequencing Program"/>
            <person name="Wegmann U."/>
            <person name="Louis P."/>
            <person name="Goesmann A."/>
            <person name="Henrissat B."/>
            <person name="Duncan S.H."/>
            <person name="Flint H.J."/>
        </authorList>
    </citation>
    <scope>NUCLEOTIDE SEQUENCE</scope>
    <source>
        <strain evidence="1">NBRC 107169</strain>
    </source>
</reference>
<dbReference type="PIRSF" id="PIRSF010372">
    <property type="entry name" value="PaiB"/>
    <property type="match status" value="1"/>
</dbReference>
<accession>A0ABQ5UQX4</accession>